<gene>
    <name evidence="1" type="ORF">NEQG_02525</name>
</gene>
<dbReference type="EMBL" id="GL870884">
    <property type="protein sequence ID" value="EIJ87190.1"/>
    <property type="molecule type" value="Genomic_DNA"/>
</dbReference>
<keyword evidence="2" id="KW-1185">Reference proteome</keyword>
<accession>I3ED93</accession>
<dbReference type="InterPro" id="IPR032675">
    <property type="entry name" value="LRR_dom_sf"/>
</dbReference>
<dbReference type="SUPFAM" id="SSF52047">
    <property type="entry name" value="RNI-like"/>
    <property type="match status" value="1"/>
</dbReference>
<dbReference type="Proteomes" id="UP000002872">
    <property type="component" value="Unassembled WGS sequence"/>
</dbReference>
<dbReference type="OrthoDB" id="10305053at2759"/>
<evidence type="ECO:0000313" key="1">
    <source>
        <dbReference type="EMBL" id="EIJ87190.1"/>
    </source>
</evidence>
<proteinExistence type="predicted"/>
<evidence type="ECO:0000313" key="2">
    <source>
        <dbReference type="Proteomes" id="UP000002872"/>
    </source>
</evidence>
<sequence>MKNNAKTLLLIFMLMCLLPLGIVICTAWRKFKRVDKRTTNMVLENPCEKKQEINNLNRNTRLNSAESEPTLRKTTPLSAERNAKELGYVPNTHFSPVDGTFMENNSSTKSVFMECNVSNKQAEKQENIQIKDVKYTKNQNINASQELASVPACGLQEKEELIELLECLSKKNPSLALDPRDYNDTYIINTLLVNRNIPVIENLVISSIKAIEEITLWEALLACKEGRSIDIDASHLYSSIQVVIRYPKDLFYIPLIAHALFTYYSSKNMSFVSLSLLQFNFKLNINIFNEFQIFREVKSLMLCRTFIWTSTLNTLKGFNNLKKLRISKVIVLNSGDTATAPSLPKSLKRLIISDIDKKILNWILVGVDLCPNLEDVEISEIDSMDTCALNQLTTLSKLTSFRLRNVVFSGCPDFSFLKQMNILRRLTMWNIFYSYTEKFKVEELNKIKNNLLYLVPDSAEKKILDEYADVVKKNKEVGKSISSINIIVDSKLYNDLGMHKTAPRKNERCAIRIEIINNIDYFGVYSVGLEFTLNDTHCWLDIRIDPETAVDPASLLLDSLQRIRFSFLQIETIRTIHVENSLSIKPKENLIIDMLSDKIINYAKNSKIKSLKLVALVPSVTIDMYKIIMFNNSMPDLENLELSNITFAPDTTEPESIDEKNTLQIYKEHMPKNLNYKSFAFTKRENNLVFSGYS</sequence>
<name>I3ED93_NEMP3</name>
<dbReference type="HOGENOM" id="CLU_015892_0_0_1"/>
<dbReference type="VEuPathDB" id="MicrosporidiaDB:NEQG_02525"/>
<reference evidence="1" key="1">
    <citation type="submission" date="2011-01" db="EMBL/GenBank/DDBJ databases">
        <title>The Genome Sequence of Nematocida parisii strain ERTm3.</title>
        <authorList>
            <consortium name="The Broad Institute Genome Sequencing Platform"/>
            <consortium name="The Broad Institute Genome Sequencing Center for Infectious Disease"/>
            <person name="Cuomo C."/>
            <person name="Troemel E."/>
            <person name="Young S.K."/>
            <person name="Zeng Q."/>
            <person name="Gargeya S."/>
            <person name="Fitzgerald M."/>
            <person name="Haas B."/>
            <person name="Abouelleil A."/>
            <person name="Alvarado L."/>
            <person name="Arachchi H.M."/>
            <person name="Berlin A."/>
            <person name="Chapman S.B."/>
            <person name="Gearin G."/>
            <person name="Goldberg J."/>
            <person name="Griggs A."/>
            <person name="Gujja S."/>
            <person name="Hansen M."/>
            <person name="Heiman D."/>
            <person name="Howarth C."/>
            <person name="Larimer J."/>
            <person name="Lui A."/>
            <person name="MacDonald P.J.P."/>
            <person name="McCowen C."/>
            <person name="Montmayeur A."/>
            <person name="Murphy C."/>
            <person name="Neiman D."/>
            <person name="Pearson M."/>
            <person name="Priest M."/>
            <person name="Roberts A."/>
            <person name="Saif S."/>
            <person name="Shea T."/>
            <person name="Sisk P."/>
            <person name="Stolte C."/>
            <person name="Sykes S."/>
            <person name="Wortman J."/>
            <person name="Nusbaum C."/>
            <person name="Birren B."/>
        </authorList>
    </citation>
    <scope>NUCLEOTIDE SEQUENCE</scope>
    <source>
        <strain evidence="1">ERTm3</strain>
    </source>
</reference>
<dbReference type="AlphaFoldDB" id="I3ED93"/>
<dbReference type="Gene3D" id="3.80.10.10">
    <property type="entry name" value="Ribonuclease Inhibitor"/>
    <property type="match status" value="1"/>
</dbReference>
<organism evidence="1 2">
    <name type="scientific">Nematocida parisii (strain ERTm3)</name>
    <name type="common">Nematode killer fungus</name>
    <dbReference type="NCBI Taxonomy" id="935791"/>
    <lineage>
        <taxon>Eukaryota</taxon>
        <taxon>Fungi</taxon>
        <taxon>Fungi incertae sedis</taxon>
        <taxon>Microsporidia</taxon>
        <taxon>Nematocida</taxon>
    </lineage>
</organism>
<protein>
    <submittedName>
        <fullName evidence="1">Uncharacterized protein</fullName>
    </submittedName>
</protein>
<dbReference type="InParanoid" id="I3ED93"/>